<evidence type="ECO:0000256" key="1">
    <source>
        <dbReference type="ARBA" id="ARBA00004141"/>
    </source>
</evidence>
<dbReference type="EMBL" id="CP001737">
    <property type="protein sequence ID" value="ACV80756.1"/>
    <property type="molecule type" value="Genomic_DNA"/>
</dbReference>
<dbReference type="OrthoDB" id="5243524at2"/>
<feature type="domain" description="O-antigen ligase-related" evidence="6">
    <location>
        <begin position="258"/>
        <end position="382"/>
    </location>
</feature>
<feature type="transmembrane region" description="Helical" evidence="5">
    <location>
        <begin position="271"/>
        <end position="288"/>
    </location>
</feature>
<feature type="transmembrane region" description="Helical" evidence="5">
    <location>
        <begin position="99"/>
        <end position="118"/>
    </location>
</feature>
<feature type="transmembrane region" description="Helical" evidence="5">
    <location>
        <begin position="432"/>
        <end position="450"/>
    </location>
</feature>
<evidence type="ECO:0000256" key="2">
    <source>
        <dbReference type="ARBA" id="ARBA00022692"/>
    </source>
</evidence>
<dbReference type="AlphaFoldDB" id="C8XKU9"/>
<feature type="transmembrane region" description="Helical" evidence="5">
    <location>
        <begin position="409"/>
        <end position="426"/>
    </location>
</feature>
<gene>
    <name evidence="7" type="ordered locus">Namu_4472</name>
</gene>
<keyword evidence="2 5" id="KW-0812">Transmembrane</keyword>
<feature type="transmembrane region" description="Helical" evidence="5">
    <location>
        <begin position="247"/>
        <end position="265"/>
    </location>
</feature>
<reference evidence="7 8" key="2">
    <citation type="journal article" date="2010" name="Stand. Genomic Sci.">
        <title>Complete genome sequence of Nakamurella multipartita type strain (Y-104).</title>
        <authorList>
            <person name="Tice H."/>
            <person name="Mayilraj S."/>
            <person name="Sims D."/>
            <person name="Lapidus A."/>
            <person name="Nolan M."/>
            <person name="Lucas S."/>
            <person name="Glavina Del Rio T."/>
            <person name="Copeland A."/>
            <person name="Cheng J.F."/>
            <person name="Meincke L."/>
            <person name="Bruce D."/>
            <person name="Goodwin L."/>
            <person name="Pitluck S."/>
            <person name="Ivanova N."/>
            <person name="Mavromatis K."/>
            <person name="Ovchinnikova G."/>
            <person name="Pati A."/>
            <person name="Chen A."/>
            <person name="Palaniappan K."/>
            <person name="Land M."/>
            <person name="Hauser L."/>
            <person name="Chang Y.J."/>
            <person name="Jeffries C.D."/>
            <person name="Detter J.C."/>
            <person name="Brettin T."/>
            <person name="Rohde M."/>
            <person name="Goker M."/>
            <person name="Bristow J."/>
            <person name="Eisen J.A."/>
            <person name="Markowitz V."/>
            <person name="Hugenholtz P."/>
            <person name="Kyrpides N.C."/>
            <person name="Klenk H.P."/>
            <person name="Chen F."/>
        </authorList>
    </citation>
    <scope>NUCLEOTIDE SEQUENCE [LARGE SCALE GENOMIC DNA]</scope>
    <source>
        <strain evidence="8">ATCC 700099 / DSM 44233 / CIP 104796 / JCM 9543 / NBRC 105858 / Y-104</strain>
    </source>
</reference>
<feature type="transmembrane region" description="Helical" evidence="5">
    <location>
        <begin position="159"/>
        <end position="180"/>
    </location>
</feature>
<dbReference type="HOGENOM" id="CLU_045372_0_0_11"/>
<evidence type="ECO:0000313" key="7">
    <source>
        <dbReference type="EMBL" id="ACV80756.1"/>
    </source>
</evidence>
<dbReference type="GO" id="GO:0016020">
    <property type="term" value="C:membrane"/>
    <property type="evidence" value="ECO:0007669"/>
    <property type="project" value="UniProtKB-SubCell"/>
</dbReference>
<feature type="transmembrane region" description="Helical" evidence="5">
    <location>
        <begin position="67"/>
        <end position="87"/>
    </location>
</feature>
<feature type="transmembrane region" description="Helical" evidence="5">
    <location>
        <begin position="368"/>
        <end position="389"/>
    </location>
</feature>
<organism evidence="7 8">
    <name type="scientific">Nakamurella multipartita (strain ATCC 700099 / DSM 44233 / CIP 104796 / JCM 9543 / NBRC 105858 / Y-104)</name>
    <name type="common">Microsphaera multipartita</name>
    <dbReference type="NCBI Taxonomy" id="479431"/>
    <lineage>
        <taxon>Bacteria</taxon>
        <taxon>Bacillati</taxon>
        <taxon>Actinomycetota</taxon>
        <taxon>Actinomycetes</taxon>
        <taxon>Nakamurellales</taxon>
        <taxon>Nakamurellaceae</taxon>
        <taxon>Nakamurella</taxon>
    </lineage>
</organism>
<evidence type="ECO:0000256" key="5">
    <source>
        <dbReference type="SAM" id="Phobius"/>
    </source>
</evidence>
<keyword evidence="3 5" id="KW-1133">Transmembrane helix</keyword>
<dbReference type="Proteomes" id="UP000002218">
    <property type="component" value="Chromosome"/>
</dbReference>
<dbReference type="InParanoid" id="C8XKU9"/>
<dbReference type="Pfam" id="PF04932">
    <property type="entry name" value="Wzy_C"/>
    <property type="match status" value="1"/>
</dbReference>
<dbReference type="STRING" id="479431.Namu_4472"/>
<dbReference type="PANTHER" id="PTHR37422:SF13">
    <property type="entry name" value="LIPOPOLYSACCHARIDE BIOSYNTHESIS PROTEIN PA4999-RELATED"/>
    <property type="match status" value="1"/>
</dbReference>
<name>C8XKU9_NAKMY</name>
<dbReference type="RefSeq" id="WP_015749576.1">
    <property type="nucleotide sequence ID" value="NC_013235.1"/>
</dbReference>
<proteinExistence type="predicted"/>
<dbReference type="eggNOG" id="COG3307">
    <property type="taxonomic scope" value="Bacteria"/>
</dbReference>
<dbReference type="KEGG" id="nml:Namu_4472"/>
<dbReference type="InterPro" id="IPR007016">
    <property type="entry name" value="O-antigen_ligase-rel_domated"/>
</dbReference>
<evidence type="ECO:0000313" key="8">
    <source>
        <dbReference type="Proteomes" id="UP000002218"/>
    </source>
</evidence>
<comment type="subcellular location">
    <subcellularLocation>
        <location evidence="1">Membrane</location>
        <topology evidence="1">Multi-pass membrane protein</topology>
    </subcellularLocation>
</comment>
<keyword evidence="4 5" id="KW-0472">Membrane</keyword>
<feature type="transmembrane region" description="Helical" evidence="5">
    <location>
        <begin position="295"/>
        <end position="320"/>
    </location>
</feature>
<protein>
    <recommendedName>
        <fullName evidence="6">O-antigen ligase-related domain-containing protein</fullName>
    </recommendedName>
</protein>
<keyword evidence="8" id="KW-1185">Reference proteome</keyword>
<accession>C8XKU9</accession>
<feature type="transmembrane region" description="Helical" evidence="5">
    <location>
        <begin position="221"/>
        <end position="240"/>
    </location>
</feature>
<sequence>MSSGVLDRPRTSTGTWQPTILRKHHVSNDTVLLLRSYRITTFGILIVFLALQFLIPARLVVSGMGAAGRPSVAVGILLVFLWALAALRPKGLPAGRQPIRWLVGIYVAVQLATYAVGFDRGPTQIEANSADRWLIFTFAMAGVALAVCDGLVTRRQLDLLLRAMVGFAAVMAIVGILQYARIVNLVLYIRIPGLTANSQLLIQGARGDGDFARVAGTATHYIEFGVVLAIMLPLALHYALFSKRARWARVLSWVQVGLIVSAIPMSISRSAMLTTAVVLLLMLFVWKWRLRYNVIVIGSIALVTFHLVNRGLLGTIWALFTNVNNDPSIQHRLSDTATVVQLFESRPVLGRGAGMIIPEQYLLLDNQFYVTLLASGVVGVATLAALYLVPYFLARSIRLRTPCEADRHLAQALAVTFPAAMLAAGTFDAFSFATYVGVFFVLIGSVGALWRFTRGSVPKGAPQPLYWSPDDRFVCAPLMALDHPRWSSPFLRTSAARTKSESEKQLTRV</sequence>
<evidence type="ECO:0000256" key="3">
    <source>
        <dbReference type="ARBA" id="ARBA00022989"/>
    </source>
</evidence>
<reference evidence="8" key="1">
    <citation type="submission" date="2009-09" db="EMBL/GenBank/DDBJ databases">
        <title>The complete genome of Nakamurella multipartita DSM 44233.</title>
        <authorList>
            <consortium name="US DOE Joint Genome Institute (JGI-PGF)"/>
            <person name="Lucas S."/>
            <person name="Copeland A."/>
            <person name="Lapidus A."/>
            <person name="Glavina del Rio T."/>
            <person name="Dalin E."/>
            <person name="Tice H."/>
            <person name="Bruce D."/>
            <person name="Goodwin L."/>
            <person name="Pitluck S."/>
            <person name="Kyrpides N."/>
            <person name="Mavromatis K."/>
            <person name="Ivanova N."/>
            <person name="Ovchinnikova G."/>
            <person name="Sims D."/>
            <person name="Meincke L."/>
            <person name="Brettin T."/>
            <person name="Detter J.C."/>
            <person name="Han C."/>
            <person name="Larimer F."/>
            <person name="Land M."/>
            <person name="Hauser L."/>
            <person name="Markowitz V."/>
            <person name="Cheng J.-F."/>
            <person name="Hugenholtz P."/>
            <person name="Woyke T."/>
            <person name="Wu D."/>
            <person name="Klenk H.-P."/>
            <person name="Eisen J.A."/>
        </authorList>
    </citation>
    <scope>NUCLEOTIDE SEQUENCE [LARGE SCALE GENOMIC DNA]</scope>
    <source>
        <strain evidence="8">ATCC 700099 / DSM 44233 / CIP 104796 / JCM 9543 / NBRC 105858 / Y-104</strain>
    </source>
</reference>
<evidence type="ECO:0000256" key="4">
    <source>
        <dbReference type="ARBA" id="ARBA00023136"/>
    </source>
</evidence>
<evidence type="ECO:0000259" key="6">
    <source>
        <dbReference type="Pfam" id="PF04932"/>
    </source>
</evidence>
<dbReference type="InterPro" id="IPR051533">
    <property type="entry name" value="WaaL-like"/>
</dbReference>
<dbReference type="PANTHER" id="PTHR37422">
    <property type="entry name" value="TEICHURONIC ACID BIOSYNTHESIS PROTEIN TUAE"/>
    <property type="match status" value="1"/>
</dbReference>
<feature type="transmembrane region" description="Helical" evidence="5">
    <location>
        <begin position="42"/>
        <end position="61"/>
    </location>
</feature>
<feature type="transmembrane region" description="Helical" evidence="5">
    <location>
        <begin position="133"/>
        <end position="152"/>
    </location>
</feature>